<dbReference type="SUPFAM" id="SSF53474">
    <property type="entry name" value="alpha/beta-Hydrolases"/>
    <property type="match status" value="1"/>
</dbReference>
<dbReference type="PANTHER" id="PTHR12265">
    <property type="entry name" value="TRANSMEMBRANE PROTEIN 53"/>
    <property type="match status" value="1"/>
</dbReference>
<evidence type="ECO:0000256" key="2">
    <source>
        <dbReference type="ARBA" id="ARBA00022692"/>
    </source>
</evidence>
<evidence type="ECO:0000256" key="5">
    <source>
        <dbReference type="ARBA" id="ARBA00023242"/>
    </source>
</evidence>
<dbReference type="GO" id="GO:0005640">
    <property type="term" value="C:nuclear outer membrane"/>
    <property type="evidence" value="ECO:0007669"/>
    <property type="project" value="UniProtKB-SubCell"/>
</dbReference>
<gene>
    <name evidence="7" type="primary">tmem53-b</name>
    <name evidence="7" type="ORF">GWK47_028367</name>
</gene>
<dbReference type="InterPro" id="IPR008547">
    <property type="entry name" value="DUF829_TMEM53"/>
</dbReference>
<evidence type="ECO:0000256" key="6">
    <source>
        <dbReference type="ARBA" id="ARBA00034303"/>
    </source>
</evidence>
<name>A0A8J4YT62_CHIOP</name>
<evidence type="ECO:0000256" key="1">
    <source>
        <dbReference type="ARBA" id="ARBA00007387"/>
    </source>
</evidence>
<dbReference type="InterPro" id="IPR029058">
    <property type="entry name" value="AB_hydrolase_fold"/>
</dbReference>
<keyword evidence="3" id="KW-1133">Transmembrane helix</keyword>
<evidence type="ECO:0000313" key="8">
    <source>
        <dbReference type="Proteomes" id="UP000770661"/>
    </source>
</evidence>
<evidence type="ECO:0000313" key="7">
    <source>
        <dbReference type="EMBL" id="KAG0730389.1"/>
    </source>
</evidence>
<dbReference type="AlphaFoldDB" id="A0A8J4YT62"/>
<reference evidence="7" key="1">
    <citation type="submission" date="2020-07" db="EMBL/GenBank/DDBJ databases">
        <title>The High-quality genome of the commercially important snow crab, Chionoecetes opilio.</title>
        <authorList>
            <person name="Jeong J.-H."/>
            <person name="Ryu S."/>
        </authorList>
    </citation>
    <scope>NUCLEOTIDE SEQUENCE</scope>
    <source>
        <strain evidence="7">MADBK_172401_WGS</strain>
        <tissue evidence="7">Digestive gland</tissue>
    </source>
</reference>
<evidence type="ECO:0000256" key="3">
    <source>
        <dbReference type="ARBA" id="ARBA00022989"/>
    </source>
</evidence>
<dbReference type="Pfam" id="PF05705">
    <property type="entry name" value="DUF829"/>
    <property type="match status" value="2"/>
</dbReference>
<keyword evidence="5" id="KW-0539">Nucleus</keyword>
<dbReference type="OrthoDB" id="77878at2759"/>
<comment type="caution">
    <text evidence="7">The sequence shown here is derived from an EMBL/GenBank/DDBJ whole genome shotgun (WGS) entry which is preliminary data.</text>
</comment>
<keyword evidence="2 7" id="KW-0812">Transmembrane</keyword>
<dbReference type="Gene3D" id="3.40.50.1820">
    <property type="entry name" value="alpha/beta hydrolase"/>
    <property type="match status" value="1"/>
</dbReference>
<protein>
    <submittedName>
        <fullName evidence="7">Transmembrane protein 53-B</fullName>
    </submittedName>
</protein>
<evidence type="ECO:0000256" key="4">
    <source>
        <dbReference type="ARBA" id="ARBA00023136"/>
    </source>
</evidence>
<keyword evidence="8" id="KW-1185">Reference proteome</keyword>
<organism evidence="7 8">
    <name type="scientific">Chionoecetes opilio</name>
    <name type="common">Atlantic snow crab</name>
    <name type="synonym">Cancer opilio</name>
    <dbReference type="NCBI Taxonomy" id="41210"/>
    <lineage>
        <taxon>Eukaryota</taxon>
        <taxon>Metazoa</taxon>
        <taxon>Ecdysozoa</taxon>
        <taxon>Arthropoda</taxon>
        <taxon>Crustacea</taxon>
        <taxon>Multicrustacea</taxon>
        <taxon>Malacostraca</taxon>
        <taxon>Eumalacostraca</taxon>
        <taxon>Eucarida</taxon>
        <taxon>Decapoda</taxon>
        <taxon>Pleocyemata</taxon>
        <taxon>Brachyura</taxon>
        <taxon>Eubrachyura</taxon>
        <taxon>Majoidea</taxon>
        <taxon>Majidae</taxon>
        <taxon>Chionoecetes</taxon>
    </lineage>
</organism>
<sequence length="279" mass="31765">MAAESALPYAVQRKEDDEEDFVFVNGANGDKEPVVFLLGWLGAQDRHLAKYCTIYNQRGCITIRYTSPSAYLFIRPATKLMPIARKLLSLLHDMSLDDHPVFFHMFSNNGSVLYYYLTQAMAEPNAPRVRAVYAVTQGSVWLKLCMSLGMMLYLLGWKVLSISWIIISGKLPIYPPWTLVEDSSRCPQLFLYSRADKLIGFQDVELFISERQRVGVPIVAKCWPDSQHVQHYRIYPEEYREEVYSFLTQCLSQEAITRQPLSAAAAATTAQAQAKNKSD</sequence>
<dbReference type="Proteomes" id="UP000770661">
    <property type="component" value="Unassembled WGS sequence"/>
</dbReference>
<comment type="subcellular location">
    <subcellularLocation>
        <location evidence="6">Nucleus outer membrane</location>
        <topology evidence="6">Single-pass membrane protein</topology>
    </subcellularLocation>
</comment>
<proteinExistence type="inferred from homology"/>
<dbReference type="EMBL" id="JACEEZ010000231">
    <property type="protein sequence ID" value="KAG0730389.1"/>
    <property type="molecule type" value="Genomic_DNA"/>
</dbReference>
<comment type="similarity">
    <text evidence="1">Belongs to the TMEM53 family.</text>
</comment>
<accession>A0A8J4YT62</accession>
<keyword evidence="4" id="KW-0472">Membrane</keyword>
<dbReference type="PANTHER" id="PTHR12265:SF30">
    <property type="entry name" value="TRANSMEMBRANE PROTEIN 53"/>
    <property type="match status" value="1"/>
</dbReference>